<name>A0A918XJM0_9ACTN</name>
<gene>
    <name evidence="3" type="ORF">GCM10007147_41220</name>
</gene>
<sequence>MDLNNQVEAVDRTVEVEPTADGEEYAVVLTRDFGVVAEELWRLCTDRERLARWFVPVTGEFEEDGTYQVQDNTAGRILACDPPRSFRVTWEFSGYSELEVRFTVLSGTRGRLRIAHAAPVDEHWAEYGPAATGIGWEQALLGLDRYLETGDPNPGGDTEWEESAAYRDFVMLSGQRWGEAHVAAGGGPAAAEASAARTVAFYTGRET</sequence>
<proteinExistence type="inferred from homology"/>
<evidence type="ECO:0000259" key="2">
    <source>
        <dbReference type="Pfam" id="PF08327"/>
    </source>
</evidence>
<evidence type="ECO:0000256" key="1">
    <source>
        <dbReference type="ARBA" id="ARBA00006817"/>
    </source>
</evidence>
<dbReference type="SUPFAM" id="SSF55961">
    <property type="entry name" value="Bet v1-like"/>
    <property type="match status" value="1"/>
</dbReference>
<dbReference type="InterPro" id="IPR013538">
    <property type="entry name" value="ASHA1/2-like_C"/>
</dbReference>
<evidence type="ECO:0000313" key="4">
    <source>
        <dbReference type="Proteomes" id="UP000654947"/>
    </source>
</evidence>
<dbReference type="EMBL" id="BMXL01000032">
    <property type="protein sequence ID" value="GHD35063.1"/>
    <property type="molecule type" value="Genomic_DNA"/>
</dbReference>
<keyword evidence="4" id="KW-1185">Reference proteome</keyword>
<protein>
    <submittedName>
        <fullName evidence="3">Activator of HSP90 ATPase</fullName>
    </submittedName>
</protein>
<reference evidence="3 4" key="1">
    <citation type="journal article" date="2014" name="Int. J. Syst. Evol. Microbiol.">
        <title>Complete genome sequence of Corynebacterium casei LMG S-19264T (=DSM 44701T), isolated from a smear-ripened cheese.</title>
        <authorList>
            <consortium name="US DOE Joint Genome Institute (JGI-PGF)"/>
            <person name="Walter F."/>
            <person name="Albersmeier A."/>
            <person name="Kalinowski J."/>
            <person name="Ruckert C."/>
        </authorList>
    </citation>
    <scope>NUCLEOTIDE SEQUENCE [LARGE SCALE GENOMIC DNA]</scope>
    <source>
        <strain evidence="3 4">KCTC 19473</strain>
    </source>
</reference>
<dbReference type="Gene3D" id="3.30.530.20">
    <property type="match status" value="1"/>
</dbReference>
<organism evidence="3 4">
    <name type="scientific">Nocardiopsis kunsanensis</name>
    <dbReference type="NCBI Taxonomy" id="141693"/>
    <lineage>
        <taxon>Bacteria</taxon>
        <taxon>Bacillati</taxon>
        <taxon>Actinomycetota</taxon>
        <taxon>Actinomycetes</taxon>
        <taxon>Streptosporangiales</taxon>
        <taxon>Nocardiopsidaceae</taxon>
        <taxon>Nocardiopsis</taxon>
    </lineage>
</organism>
<dbReference type="Pfam" id="PF08327">
    <property type="entry name" value="AHSA1"/>
    <property type="match status" value="1"/>
</dbReference>
<comment type="caution">
    <text evidence="3">The sequence shown here is derived from an EMBL/GenBank/DDBJ whole genome shotgun (WGS) entry which is preliminary data.</text>
</comment>
<evidence type="ECO:0000313" key="3">
    <source>
        <dbReference type="EMBL" id="GHD35063.1"/>
    </source>
</evidence>
<feature type="domain" description="Activator of Hsp90 ATPase homologue 1/2-like C-terminal" evidence="2">
    <location>
        <begin position="37"/>
        <end position="148"/>
    </location>
</feature>
<accession>A0A918XJM0</accession>
<dbReference type="InterPro" id="IPR023393">
    <property type="entry name" value="START-like_dom_sf"/>
</dbReference>
<dbReference type="RefSeq" id="WP_017574470.1">
    <property type="nucleotide sequence ID" value="NZ_BMXL01000032.1"/>
</dbReference>
<comment type="similarity">
    <text evidence="1">Belongs to the AHA1 family.</text>
</comment>
<dbReference type="Proteomes" id="UP000654947">
    <property type="component" value="Unassembled WGS sequence"/>
</dbReference>
<dbReference type="AlphaFoldDB" id="A0A918XJM0"/>